<feature type="domain" description="DUF7041" evidence="1">
    <location>
        <begin position="15"/>
        <end position="72"/>
    </location>
</feature>
<dbReference type="Pfam" id="PF23055">
    <property type="entry name" value="DUF7041"/>
    <property type="match status" value="1"/>
</dbReference>
<sequence>MAVPDRDGAAVLVNLPVFNTMNVHVWFSQLSAIFQAERIQSQNARFAYVVEKPPPDIASEVSDLTGKSEKRRINDLFNTLQLDQNKPTQLLRKMKNLLGNIMSEVLPRKLWLDKLPIHTAQILTTLPEDLDLLQVAAIADRIVQARTLNGTHISSADSTPRDDTLKKMQQQINKLSTQLERLSRMRSCPAYNA</sequence>
<dbReference type="OrthoDB" id="6159822at2759"/>
<accession>A0A812BUI7</accession>
<proteinExistence type="predicted"/>
<evidence type="ECO:0000313" key="2">
    <source>
        <dbReference type="EMBL" id="CAE1239781.1"/>
    </source>
</evidence>
<dbReference type="EMBL" id="CAHIKZ030000810">
    <property type="protein sequence ID" value="CAE1239781.1"/>
    <property type="molecule type" value="Genomic_DNA"/>
</dbReference>
<dbReference type="PANTHER" id="PTHR33327">
    <property type="entry name" value="ENDONUCLEASE"/>
    <property type="match status" value="1"/>
</dbReference>
<name>A0A812BUI7_ACAPH</name>
<protein>
    <recommendedName>
        <fullName evidence="1">DUF7041 domain-containing protein</fullName>
    </recommendedName>
</protein>
<dbReference type="AlphaFoldDB" id="A0A812BUI7"/>
<gene>
    <name evidence="2" type="ORF">SPHA_21970</name>
</gene>
<dbReference type="InterPro" id="IPR055469">
    <property type="entry name" value="DUF7041"/>
</dbReference>
<organism evidence="2 3">
    <name type="scientific">Acanthosepion pharaonis</name>
    <name type="common">Pharaoh cuttlefish</name>
    <name type="synonym">Sepia pharaonis</name>
    <dbReference type="NCBI Taxonomy" id="158019"/>
    <lineage>
        <taxon>Eukaryota</taxon>
        <taxon>Metazoa</taxon>
        <taxon>Spiralia</taxon>
        <taxon>Lophotrochozoa</taxon>
        <taxon>Mollusca</taxon>
        <taxon>Cephalopoda</taxon>
        <taxon>Coleoidea</taxon>
        <taxon>Decapodiformes</taxon>
        <taxon>Sepiida</taxon>
        <taxon>Sepiina</taxon>
        <taxon>Sepiidae</taxon>
        <taxon>Acanthosepion</taxon>
    </lineage>
</organism>
<evidence type="ECO:0000259" key="1">
    <source>
        <dbReference type="Pfam" id="PF23055"/>
    </source>
</evidence>
<reference evidence="2" key="1">
    <citation type="submission" date="2021-01" db="EMBL/GenBank/DDBJ databases">
        <authorList>
            <person name="Li R."/>
            <person name="Bekaert M."/>
        </authorList>
    </citation>
    <scope>NUCLEOTIDE SEQUENCE</scope>
    <source>
        <strain evidence="2">Farmed</strain>
    </source>
</reference>
<evidence type="ECO:0000313" key="3">
    <source>
        <dbReference type="Proteomes" id="UP000597762"/>
    </source>
</evidence>
<comment type="caution">
    <text evidence="2">The sequence shown here is derived from an EMBL/GenBank/DDBJ whole genome shotgun (WGS) entry which is preliminary data.</text>
</comment>
<dbReference type="PANTHER" id="PTHR33327:SF3">
    <property type="entry name" value="RNA-DIRECTED DNA POLYMERASE"/>
    <property type="match status" value="1"/>
</dbReference>
<dbReference type="Proteomes" id="UP000597762">
    <property type="component" value="Unassembled WGS sequence"/>
</dbReference>
<keyword evidence="3" id="KW-1185">Reference proteome</keyword>